<dbReference type="EMBL" id="CP006577">
    <property type="protein sequence ID" value="AIG99026.1"/>
    <property type="molecule type" value="Genomic_DNA"/>
</dbReference>
<dbReference type="HOGENOM" id="CLU_968375_0_0_2"/>
<accession>A0A075WGB7</accession>
<organism evidence="1 2">
    <name type="scientific">Archaeoglobus fulgidus DSM 8774</name>
    <dbReference type="NCBI Taxonomy" id="1344584"/>
    <lineage>
        <taxon>Archaea</taxon>
        <taxon>Methanobacteriati</taxon>
        <taxon>Methanobacteriota</taxon>
        <taxon>Archaeoglobi</taxon>
        <taxon>Archaeoglobales</taxon>
        <taxon>Archaeoglobaceae</taxon>
        <taxon>Archaeoglobus</taxon>
    </lineage>
</organism>
<sequence length="287" mass="33467">MREKFCKAFKNLSTYVWNLIMDSQYYGLYWTSNTNISRGLGFGEESISDGVILKIAKNLPLDIISIKFGKTLEAQEGADWEWWILSGSGVVGLRLQAKRVHIRRGVPEYTYLDYRSNNSYQVDTLIQRAITRGLFPLYIFYNWWDLDFQYKNYINPNIPKCCRVNSSSALGITIASAWEIRNLVNNNRKSLPDVLPVSYPLSCLFCCTFSDISESVYKFIKKYLIRTSLIDEKKDSEVEIKIHKELPDYIYQRLKGEFEPKDPMYTLLILDSENPHSNAEEIKKLIR</sequence>
<evidence type="ECO:0000313" key="2">
    <source>
        <dbReference type="Proteomes" id="UP000028501"/>
    </source>
</evidence>
<dbReference type="InterPro" id="IPR046723">
    <property type="entry name" value="DUF6615"/>
</dbReference>
<dbReference type="RefSeq" id="WP_156029586.1">
    <property type="nucleotide sequence ID" value="NZ_CP006577.1"/>
</dbReference>
<proteinExistence type="predicted"/>
<dbReference type="Pfam" id="PF20320">
    <property type="entry name" value="DUF6615"/>
    <property type="match status" value="1"/>
</dbReference>
<name>A0A075WGB7_ARCFL</name>
<dbReference type="GeneID" id="24795784"/>
<protein>
    <submittedName>
        <fullName evidence="1">Uncharacterized protein</fullName>
    </submittedName>
</protein>
<dbReference type="AlphaFoldDB" id="A0A075WGB7"/>
<dbReference type="KEGG" id="afg:AFULGI_00023030"/>
<reference evidence="1 2" key="1">
    <citation type="submission" date="2013-07" db="EMBL/GenBank/DDBJ databases">
        <title>Genome of Archaeoglobus fulgidus.</title>
        <authorList>
            <person name="Fiebig A."/>
            <person name="Birkeland N.-K."/>
        </authorList>
    </citation>
    <scope>NUCLEOTIDE SEQUENCE [LARGE SCALE GENOMIC DNA]</scope>
    <source>
        <strain evidence="1 2">DSM 8774</strain>
    </source>
</reference>
<dbReference type="Proteomes" id="UP000028501">
    <property type="component" value="Chromosome"/>
</dbReference>
<evidence type="ECO:0000313" key="1">
    <source>
        <dbReference type="EMBL" id="AIG99026.1"/>
    </source>
</evidence>
<gene>
    <name evidence="1" type="ORF">AFULGI_00023030</name>
</gene>